<feature type="transmembrane region" description="Helical" evidence="5">
    <location>
        <begin position="79"/>
        <end position="103"/>
    </location>
</feature>
<feature type="transmembrane region" description="Helical" evidence="5">
    <location>
        <begin position="192"/>
        <end position="221"/>
    </location>
</feature>
<dbReference type="Proteomes" id="UP000281084">
    <property type="component" value="Unassembled WGS sequence"/>
</dbReference>
<dbReference type="Pfam" id="PF04932">
    <property type="entry name" value="Wzy_C"/>
    <property type="match status" value="1"/>
</dbReference>
<feature type="domain" description="Protein glycosylation ligase" evidence="8">
    <location>
        <begin position="155"/>
        <end position="179"/>
    </location>
</feature>
<feature type="transmembrane region" description="Helical" evidence="5">
    <location>
        <begin position="115"/>
        <end position="138"/>
    </location>
</feature>
<keyword evidence="3 5" id="KW-1133">Transmembrane helix</keyword>
<feature type="transmembrane region" description="Helical" evidence="5">
    <location>
        <begin position="56"/>
        <end position="73"/>
    </location>
</feature>
<comment type="caution">
    <text evidence="9">The sequence shown here is derived from an EMBL/GenBank/DDBJ whole genome shotgun (WGS) entry which is preliminary data.</text>
</comment>
<dbReference type="Pfam" id="PF15864">
    <property type="entry name" value="PglL_A"/>
    <property type="match status" value="1"/>
</dbReference>
<dbReference type="InterPro" id="IPR051533">
    <property type="entry name" value="WaaL-like"/>
</dbReference>
<evidence type="ECO:0000256" key="5">
    <source>
        <dbReference type="SAM" id="Phobius"/>
    </source>
</evidence>
<dbReference type="PANTHER" id="PTHR37422">
    <property type="entry name" value="TEICHURONIC ACID BIOSYNTHESIS PROTEIN TUAE"/>
    <property type="match status" value="1"/>
</dbReference>
<organism evidence="9 10">
    <name type="scientific">Acinetobacter cumulans</name>
    <dbReference type="NCBI Taxonomy" id="2136182"/>
    <lineage>
        <taxon>Bacteria</taxon>
        <taxon>Pseudomonadati</taxon>
        <taxon>Pseudomonadota</taxon>
        <taxon>Gammaproteobacteria</taxon>
        <taxon>Moraxellales</taxon>
        <taxon>Moraxellaceae</taxon>
        <taxon>Acinetobacter</taxon>
    </lineage>
</organism>
<evidence type="ECO:0000259" key="7">
    <source>
        <dbReference type="Pfam" id="PF11846"/>
    </source>
</evidence>
<evidence type="ECO:0000256" key="3">
    <source>
        <dbReference type="ARBA" id="ARBA00022989"/>
    </source>
</evidence>
<feature type="transmembrane region" description="Helical" evidence="5">
    <location>
        <begin position="386"/>
        <end position="404"/>
    </location>
</feature>
<evidence type="ECO:0000256" key="1">
    <source>
        <dbReference type="ARBA" id="ARBA00004141"/>
    </source>
</evidence>
<dbReference type="AlphaFoldDB" id="A0A3A8FQI4"/>
<dbReference type="RefSeq" id="WP_117007683.1">
    <property type="nucleotide sequence ID" value="NZ_RAXY01000011.1"/>
</dbReference>
<proteinExistence type="predicted"/>
<dbReference type="PANTHER" id="PTHR37422:SF13">
    <property type="entry name" value="LIPOPOLYSACCHARIDE BIOSYNTHESIS PROTEIN PA4999-RELATED"/>
    <property type="match status" value="1"/>
</dbReference>
<keyword evidence="2 5" id="KW-0812">Transmembrane</keyword>
<gene>
    <name evidence="9" type="ORF">D7V64_14260</name>
</gene>
<feature type="transmembrane region" description="Helical" evidence="5">
    <location>
        <begin position="410"/>
        <end position="432"/>
    </location>
</feature>
<evidence type="ECO:0000256" key="2">
    <source>
        <dbReference type="ARBA" id="ARBA00022692"/>
    </source>
</evidence>
<evidence type="ECO:0000256" key="4">
    <source>
        <dbReference type="ARBA" id="ARBA00023136"/>
    </source>
</evidence>
<sequence>MKNVLFACAAICIFFAWLMPVHYRPWVTYTGELYAFISLMFLMAACVKDKLYLPKIGLPFLALAVLPFIQLAFGHVYFFSIAFLGFLYIAAFWLAMTLGFNLSRGPEQRAKTFRYLSFSFLISGVATGLVAICQALNFDEPLNAIMMNISGTTRPFANFAQPNLMATFLLMALMATLYLYEKKALATRWLVLAALPILIGVVLSQSRTSWVASICILLYLAYQQFRHQVRLRWFYSLAWFGLFIGLIVVLPHVTQLLADSANMNVIQGRDLAQRAGGDMSRLAIWQQMVHAVAAQPWFGYGWYQTSTAFVSISEHFQGPVWIRSAHNFVLDFILWNGFIVAIPFFAYLAYWLIQLHRQVNSAESVVALLMLGAFIIHMMLEFPQNYAFFLIPAGFILGTLQAQYAQTKTVALPALGNKLILVFGLAMLALVYRDYDTLVPKLGNVYKNELQPEKITNHDRIYVLTELDQRINFILIDPFTQLSPQQLQMAGEMARSYPTRYHIIKYAKMLAFNGYEAEAKHQLKLLAIIQKTDMDYDSLLNGAPKQP</sequence>
<protein>
    <submittedName>
        <fullName evidence="9">Polymerase</fullName>
    </submittedName>
</protein>
<keyword evidence="4 5" id="KW-0472">Membrane</keyword>
<dbReference type="InterPro" id="IPR007016">
    <property type="entry name" value="O-antigen_ligase-rel_domated"/>
</dbReference>
<dbReference type="InterPro" id="IPR031726">
    <property type="entry name" value="PglL_A"/>
</dbReference>
<evidence type="ECO:0000313" key="10">
    <source>
        <dbReference type="Proteomes" id="UP000281084"/>
    </source>
</evidence>
<evidence type="ECO:0000313" key="9">
    <source>
        <dbReference type="EMBL" id="RKG49225.1"/>
    </source>
</evidence>
<reference evidence="9 10" key="1">
    <citation type="submission" date="2018-09" db="EMBL/GenBank/DDBJ databases">
        <title>The draft genome of Acinetobacter spp. strains.</title>
        <authorList>
            <person name="Qin J."/>
            <person name="Feng Y."/>
            <person name="Zong Z."/>
        </authorList>
    </citation>
    <scope>NUCLEOTIDE SEQUENCE [LARGE SCALE GENOMIC DNA]</scope>
    <source>
        <strain evidence="9 10">WCHAc060002</strain>
    </source>
</reference>
<dbReference type="EMBL" id="RAXZ01000026">
    <property type="protein sequence ID" value="RKG49225.1"/>
    <property type="molecule type" value="Genomic_DNA"/>
</dbReference>
<comment type="subcellular location">
    <subcellularLocation>
        <location evidence="1">Membrane</location>
        <topology evidence="1">Multi-pass membrane protein</topology>
    </subcellularLocation>
</comment>
<name>A0A3A8FQI4_9GAMM</name>
<feature type="transmembrane region" description="Helical" evidence="5">
    <location>
        <begin position="158"/>
        <end position="180"/>
    </location>
</feature>
<accession>A0A3A8FQI4</accession>
<evidence type="ECO:0000259" key="8">
    <source>
        <dbReference type="Pfam" id="PF15864"/>
    </source>
</evidence>
<feature type="domain" description="O-antigen ligase-related" evidence="6">
    <location>
        <begin position="193"/>
        <end position="344"/>
    </location>
</feature>
<feature type="transmembrane region" description="Helical" evidence="5">
    <location>
        <begin position="359"/>
        <end position="379"/>
    </location>
</feature>
<feature type="transmembrane region" description="Helical" evidence="5">
    <location>
        <begin position="26"/>
        <end position="44"/>
    </location>
</feature>
<feature type="transmembrane region" description="Helical" evidence="5">
    <location>
        <begin position="332"/>
        <end position="353"/>
    </location>
</feature>
<dbReference type="Pfam" id="PF11846">
    <property type="entry name" value="Wzy_C_2"/>
    <property type="match status" value="1"/>
</dbReference>
<dbReference type="GO" id="GO:0016020">
    <property type="term" value="C:membrane"/>
    <property type="evidence" value="ECO:0007669"/>
    <property type="project" value="UniProtKB-SubCell"/>
</dbReference>
<dbReference type="InterPro" id="IPR021797">
    <property type="entry name" value="Wzy_C_2"/>
</dbReference>
<feature type="transmembrane region" description="Helical" evidence="5">
    <location>
        <begin position="233"/>
        <end position="253"/>
    </location>
</feature>
<evidence type="ECO:0000259" key="6">
    <source>
        <dbReference type="Pfam" id="PF04932"/>
    </source>
</evidence>
<feature type="domain" description="Virulence factor membrane-bound polymerase C-terminal" evidence="7">
    <location>
        <begin position="366"/>
        <end position="524"/>
    </location>
</feature>